<dbReference type="EMBL" id="SSTE01000542">
    <property type="protein sequence ID" value="KAA0067404.1"/>
    <property type="molecule type" value="Genomic_DNA"/>
</dbReference>
<evidence type="ECO:0000313" key="2">
    <source>
        <dbReference type="EMBL" id="TYK26541.1"/>
    </source>
</evidence>
<reference evidence="3 4" key="1">
    <citation type="submission" date="2019-08" db="EMBL/GenBank/DDBJ databases">
        <title>Draft genome sequences of two oriental melons (Cucumis melo L. var makuwa).</title>
        <authorList>
            <person name="Kwon S.-Y."/>
        </authorList>
    </citation>
    <scope>NUCLEOTIDE SEQUENCE [LARGE SCALE GENOMIC DNA]</scope>
    <source>
        <strain evidence="4">cv. Chang Bougi</strain>
        <strain evidence="3">cv. SW 3</strain>
        <tissue evidence="2">Leaf</tissue>
    </source>
</reference>
<sequence>MPPDAVVRPSSDRVCRRPAALRRIVCQAADDEPSTVVDLWSYKPNRIRELTLKFSGSAADLIGDSSPFLGITRLICVSFGITRLVCASFGITRLIGVSFGVTRLIRASFGIARLMCKGIARGRPTRGKKDA</sequence>
<dbReference type="AlphaFoldDB" id="A0A5D3DS30"/>
<name>A0A5D3DS30_CUCMM</name>
<evidence type="ECO:0000313" key="4">
    <source>
        <dbReference type="Proteomes" id="UP000321947"/>
    </source>
</evidence>
<dbReference type="OrthoDB" id="10071118at2759"/>
<protein>
    <submittedName>
        <fullName evidence="2">Uncharacterized protein</fullName>
    </submittedName>
</protein>
<comment type="caution">
    <text evidence="2">The sequence shown here is derived from an EMBL/GenBank/DDBJ whole genome shotgun (WGS) entry which is preliminary data.</text>
</comment>
<proteinExistence type="predicted"/>
<gene>
    <name evidence="2" type="ORF">E5676_scaffold313G001370</name>
    <name evidence="1" type="ORF">E6C27_scaffold40G00610</name>
</gene>
<organism evidence="2 4">
    <name type="scientific">Cucumis melo var. makuwa</name>
    <name type="common">Oriental melon</name>
    <dbReference type="NCBI Taxonomy" id="1194695"/>
    <lineage>
        <taxon>Eukaryota</taxon>
        <taxon>Viridiplantae</taxon>
        <taxon>Streptophyta</taxon>
        <taxon>Embryophyta</taxon>
        <taxon>Tracheophyta</taxon>
        <taxon>Spermatophyta</taxon>
        <taxon>Magnoliopsida</taxon>
        <taxon>eudicotyledons</taxon>
        <taxon>Gunneridae</taxon>
        <taxon>Pentapetalae</taxon>
        <taxon>rosids</taxon>
        <taxon>fabids</taxon>
        <taxon>Cucurbitales</taxon>
        <taxon>Cucurbitaceae</taxon>
        <taxon>Benincaseae</taxon>
        <taxon>Cucumis</taxon>
    </lineage>
</organism>
<dbReference type="Proteomes" id="UP000321947">
    <property type="component" value="Unassembled WGS sequence"/>
</dbReference>
<dbReference type="EMBL" id="SSTD01003373">
    <property type="protein sequence ID" value="TYK26541.1"/>
    <property type="molecule type" value="Genomic_DNA"/>
</dbReference>
<evidence type="ECO:0000313" key="3">
    <source>
        <dbReference type="Proteomes" id="UP000321393"/>
    </source>
</evidence>
<evidence type="ECO:0000313" key="1">
    <source>
        <dbReference type="EMBL" id="KAA0067404.1"/>
    </source>
</evidence>
<accession>A0A5D3DS30</accession>
<dbReference type="Proteomes" id="UP000321393">
    <property type="component" value="Unassembled WGS sequence"/>
</dbReference>